<evidence type="ECO:0000313" key="1">
    <source>
        <dbReference type="EMBL" id="GHO48473.1"/>
    </source>
</evidence>
<protein>
    <submittedName>
        <fullName evidence="1">Uncharacterized protein</fullName>
    </submittedName>
</protein>
<keyword evidence="2" id="KW-1185">Reference proteome</keyword>
<comment type="caution">
    <text evidence="1">The sequence shown here is derived from an EMBL/GenBank/DDBJ whole genome shotgun (WGS) entry which is preliminary data.</text>
</comment>
<gene>
    <name evidence="1" type="ORF">KSX_66360</name>
</gene>
<evidence type="ECO:0000313" key="2">
    <source>
        <dbReference type="Proteomes" id="UP000612362"/>
    </source>
</evidence>
<accession>A0A8J3I7D8</accession>
<organism evidence="1 2">
    <name type="scientific">Ktedonospora formicarum</name>
    <dbReference type="NCBI Taxonomy" id="2778364"/>
    <lineage>
        <taxon>Bacteria</taxon>
        <taxon>Bacillati</taxon>
        <taxon>Chloroflexota</taxon>
        <taxon>Ktedonobacteria</taxon>
        <taxon>Ktedonobacterales</taxon>
        <taxon>Ktedonobacteraceae</taxon>
        <taxon>Ktedonospora</taxon>
    </lineage>
</organism>
<dbReference type="Proteomes" id="UP000612362">
    <property type="component" value="Unassembled WGS sequence"/>
</dbReference>
<dbReference type="AlphaFoldDB" id="A0A8J3I7D8"/>
<reference evidence="1" key="1">
    <citation type="submission" date="2020-10" db="EMBL/GenBank/DDBJ databases">
        <title>Taxonomic study of unclassified bacteria belonging to the class Ktedonobacteria.</title>
        <authorList>
            <person name="Yabe S."/>
            <person name="Wang C.M."/>
            <person name="Zheng Y."/>
            <person name="Sakai Y."/>
            <person name="Cavaletti L."/>
            <person name="Monciardini P."/>
            <person name="Donadio S."/>
        </authorList>
    </citation>
    <scope>NUCLEOTIDE SEQUENCE</scope>
    <source>
        <strain evidence="1">SOSP1-1</strain>
    </source>
</reference>
<dbReference type="EMBL" id="BNJF01000004">
    <property type="protein sequence ID" value="GHO48473.1"/>
    <property type="molecule type" value="Genomic_DNA"/>
</dbReference>
<name>A0A8J3I7D8_9CHLR</name>
<proteinExistence type="predicted"/>
<sequence>MANEEQIKILRQSIEIWNKYRQEEQYQRLKEGYKNRDKKSDEEHLMFLRLGAAS</sequence>
<dbReference type="RefSeq" id="WP_220197679.1">
    <property type="nucleotide sequence ID" value="NZ_BNJF01000004.1"/>
</dbReference>